<organism evidence="1 2">
    <name type="scientific">Streptomyces beijiangensis</name>
    <dbReference type="NCBI Taxonomy" id="163361"/>
    <lineage>
        <taxon>Bacteria</taxon>
        <taxon>Bacillati</taxon>
        <taxon>Actinomycetota</taxon>
        <taxon>Actinomycetes</taxon>
        <taxon>Kitasatosporales</taxon>
        <taxon>Streptomycetaceae</taxon>
        <taxon>Streptomyces</taxon>
    </lineage>
</organism>
<dbReference type="EMBL" id="JAFLRJ010000144">
    <property type="protein sequence ID" value="MBO0513230.1"/>
    <property type="molecule type" value="Genomic_DNA"/>
</dbReference>
<name>A0A939JII7_9ACTN</name>
<gene>
    <name evidence="1" type="ORF">J0695_15680</name>
</gene>
<evidence type="ECO:0008006" key="3">
    <source>
        <dbReference type="Google" id="ProtNLM"/>
    </source>
</evidence>
<evidence type="ECO:0000313" key="1">
    <source>
        <dbReference type="EMBL" id="MBO0513230.1"/>
    </source>
</evidence>
<proteinExistence type="predicted"/>
<keyword evidence="2" id="KW-1185">Reference proteome</keyword>
<reference evidence="1" key="1">
    <citation type="submission" date="2021-03" db="EMBL/GenBank/DDBJ databases">
        <title>Streptomyces poriferae sp. nov., a novel marine sponge-derived Actinobacteria species with anti-MRSA activity.</title>
        <authorList>
            <person name="Sandoval-Powers M."/>
            <person name="Kralova S."/>
            <person name="Nguyen G.-S."/>
            <person name="Fawwal D."/>
            <person name="Degnes K."/>
            <person name="Klinkenberg G."/>
            <person name="Sletta H."/>
            <person name="Wentzel A."/>
            <person name="Liles M.R."/>
        </authorList>
    </citation>
    <scope>NUCLEOTIDE SEQUENCE</scope>
    <source>
        <strain evidence="1">DSM 41794</strain>
    </source>
</reference>
<dbReference type="Proteomes" id="UP000664167">
    <property type="component" value="Unassembled WGS sequence"/>
</dbReference>
<dbReference type="AlphaFoldDB" id="A0A939JII7"/>
<comment type="caution">
    <text evidence="1">The sequence shown here is derived from an EMBL/GenBank/DDBJ whole genome shotgun (WGS) entry which is preliminary data.</text>
</comment>
<evidence type="ECO:0000313" key="2">
    <source>
        <dbReference type="Proteomes" id="UP000664167"/>
    </source>
</evidence>
<sequence>MAVGQLPAEVGTFARYLRELAARLDRGSGWYGVFWRRDPEGMRACLDGREVPPWDVVESLLQDLAGMRAPGFVEGEPVRARSLHTASAAAYDRRPGGRDAVAERLELMLAERRYAAGREQELAQWLRSAADRDDAQRLGDELAWVRDDGRRAAERCTELRARLAAYDGSAARDAEAEPQLAVPDGWFRPVEAVPEVKRRRPRGARFAGIEDDGDAVAAPAMPVPSAAAAPMPRGARFGGAARVEERGTEPAAVHTQASAAARRAAVATVGALLRLRAEGRSGEAHGVLCEAAVGEAGHLPVLADELHRAGLAADWATLLWEVASLPPEQLVSAAGALAAAGRVQDCGQLLRQGVSRPAEEIADAVLALGDAGREREAEALLDAFVRVRTPEEAARVAEGDPIDLVPKLLAAAAAVSPAKESDVLHALRVAGFAS</sequence>
<dbReference type="RefSeq" id="WP_206962658.1">
    <property type="nucleotide sequence ID" value="NZ_BAAAJJ010000004.1"/>
</dbReference>
<protein>
    <recommendedName>
        <fullName evidence="3">UL36 very large tegument protein</fullName>
    </recommendedName>
</protein>
<accession>A0A939JII7</accession>